<organism evidence="4 5">
    <name type="scientific">Kaistella chaponensis</name>
    <dbReference type="NCBI Taxonomy" id="713588"/>
    <lineage>
        <taxon>Bacteria</taxon>
        <taxon>Pseudomonadati</taxon>
        <taxon>Bacteroidota</taxon>
        <taxon>Flavobacteriia</taxon>
        <taxon>Flavobacteriales</taxon>
        <taxon>Weeksellaceae</taxon>
        <taxon>Chryseobacterium group</taxon>
        <taxon>Kaistella</taxon>
    </lineage>
</organism>
<evidence type="ECO:0000256" key="1">
    <source>
        <dbReference type="ARBA" id="ARBA00022729"/>
    </source>
</evidence>
<name>A0A1N7M0V1_9FLAO</name>
<protein>
    <submittedName>
        <fullName evidence="4">Por secretion system C-terminal sorting domain-containing protein</fullName>
    </submittedName>
</protein>
<evidence type="ECO:0000313" key="5">
    <source>
        <dbReference type="Proteomes" id="UP000185839"/>
    </source>
</evidence>
<dbReference type="Proteomes" id="UP000185839">
    <property type="component" value="Unassembled WGS sequence"/>
</dbReference>
<keyword evidence="1 2" id="KW-0732">Signal</keyword>
<evidence type="ECO:0000313" key="4">
    <source>
        <dbReference type="EMBL" id="SIS79693.1"/>
    </source>
</evidence>
<keyword evidence="5" id="KW-1185">Reference proteome</keyword>
<reference evidence="5" key="1">
    <citation type="submission" date="2017-01" db="EMBL/GenBank/DDBJ databases">
        <authorList>
            <person name="Varghese N."/>
            <person name="Submissions S."/>
        </authorList>
    </citation>
    <scope>NUCLEOTIDE SEQUENCE [LARGE SCALE GENOMIC DNA]</scope>
    <source>
        <strain evidence="5">DSM 23145</strain>
    </source>
</reference>
<gene>
    <name evidence="4" type="ORF">SAMN05421789_1073</name>
</gene>
<feature type="domain" description="Secretion system C-terminal sorting" evidence="3">
    <location>
        <begin position="161"/>
        <end position="221"/>
    </location>
</feature>
<proteinExistence type="predicted"/>
<evidence type="ECO:0000259" key="3">
    <source>
        <dbReference type="Pfam" id="PF18962"/>
    </source>
</evidence>
<dbReference type="Pfam" id="PF18962">
    <property type="entry name" value="Por_Secre_tail"/>
    <property type="match status" value="1"/>
</dbReference>
<dbReference type="OrthoDB" id="1345084at2"/>
<dbReference type="EMBL" id="FTOI01000007">
    <property type="protein sequence ID" value="SIS79693.1"/>
    <property type="molecule type" value="Genomic_DNA"/>
</dbReference>
<dbReference type="STRING" id="713588.SAMN05421789_1073"/>
<dbReference type="RefSeq" id="WP_076387030.1">
    <property type="nucleotide sequence ID" value="NZ_DAOOBN010000006.1"/>
</dbReference>
<dbReference type="AlphaFoldDB" id="A0A1N7M0V1"/>
<feature type="chain" id="PRO_5012636650" evidence="2">
    <location>
        <begin position="19"/>
        <end position="229"/>
    </location>
</feature>
<sequence length="229" mass="25213">MKKLILFSMFCLGNISFAQTIDFKGCIPLFDNQTYTFNKTGTDSFGKNIYITTPVDGNQPCGGLGTCEFKLQWNNTLSRWEYLADQGNGDFVNPFLIYYSSTANSAGNNPPNIAIGTWKENTAVTSGECGGNLTDTNATMTGDVRTTVLAVNEFDQTKITIYPNPATEYISITGLDNIKSIKIISTDGKIISTITNKGEINISKLVPGVYFVEIQTDRSTIDRIKFIKK</sequence>
<dbReference type="NCBIfam" id="TIGR04183">
    <property type="entry name" value="Por_Secre_tail"/>
    <property type="match status" value="1"/>
</dbReference>
<dbReference type="InterPro" id="IPR026444">
    <property type="entry name" value="Secre_tail"/>
</dbReference>
<accession>A0A1N7M0V1</accession>
<feature type="signal peptide" evidence="2">
    <location>
        <begin position="1"/>
        <end position="18"/>
    </location>
</feature>
<evidence type="ECO:0000256" key="2">
    <source>
        <dbReference type="SAM" id="SignalP"/>
    </source>
</evidence>